<organism evidence="3 4">
    <name type="scientific">Nakamurella panacisegetis</name>
    <dbReference type="NCBI Taxonomy" id="1090615"/>
    <lineage>
        <taxon>Bacteria</taxon>
        <taxon>Bacillati</taxon>
        <taxon>Actinomycetota</taxon>
        <taxon>Actinomycetes</taxon>
        <taxon>Nakamurellales</taxon>
        <taxon>Nakamurellaceae</taxon>
        <taxon>Nakamurella</taxon>
    </lineage>
</organism>
<dbReference type="Proteomes" id="UP000198741">
    <property type="component" value="Chromosome I"/>
</dbReference>
<feature type="domain" description="Cell wall-active antibiotics response LiaF-like C-terminal" evidence="2">
    <location>
        <begin position="102"/>
        <end position="160"/>
    </location>
</feature>
<feature type="domain" description="DUF1707" evidence="1">
    <location>
        <begin position="1"/>
        <end position="53"/>
    </location>
</feature>
<dbReference type="AlphaFoldDB" id="A0A1H0T0H4"/>
<dbReference type="InterPro" id="IPR012551">
    <property type="entry name" value="DUF1707_SHOCT-like"/>
</dbReference>
<evidence type="ECO:0000313" key="4">
    <source>
        <dbReference type="Proteomes" id="UP000198741"/>
    </source>
</evidence>
<dbReference type="EMBL" id="LT629710">
    <property type="protein sequence ID" value="SDP47617.1"/>
    <property type="molecule type" value="Genomic_DNA"/>
</dbReference>
<dbReference type="Pfam" id="PF08044">
    <property type="entry name" value="DUF1707"/>
    <property type="match status" value="1"/>
</dbReference>
<dbReference type="PANTHER" id="PTHR40763">
    <property type="entry name" value="MEMBRANE PROTEIN-RELATED"/>
    <property type="match status" value="1"/>
</dbReference>
<protein>
    <submittedName>
        <fullName evidence="3">Cell wall-active antibiotics response 4TMS YvqF</fullName>
    </submittedName>
</protein>
<dbReference type="InterPro" id="IPR024425">
    <property type="entry name" value="LiaF-like_C"/>
</dbReference>
<dbReference type="PANTHER" id="PTHR40763:SF4">
    <property type="entry name" value="DUF1707 DOMAIN-CONTAINING PROTEIN"/>
    <property type="match status" value="1"/>
</dbReference>
<name>A0A1H0T0H4_9ACTN</name>
<dbReference type="OrthoDB" id="3625082at2"/>
<keyword evidence="4" id="KW-1185">Reference proteome</keyword>
<evidence type="ECO:0000259" key="1">
    <source>
        <dbReference type="Pfam" id="PF08044"/>
    </source>
</evidence>
<evidence type="ECO:0000313" key="3">
    <source>
        <dbReference type="EMBL" id="SDP47617.1"/>
    </source>
</evidence>
<gene>
    <name evidence="3" type="ORF">SAMN04515671_4400</name>
</gene>
<sequence>MRASNEDRERAAQLLQTAMSEGRISMAELETRLDSVYAAKTLADLVPVTSDLPGAHLSFVKPVSAPVTPPESALSMAGGVPRGKLVAIMSGVERRGPWTAPAHINVVAVMGGVELDFSEATLSGRATVMNVTAVMGSVQIVVPAGLTVIVEGVGIMGAFEDKVRQSYGPGTPSLRIKGVAVMGGVEVTANRGPIAP</sequence>
<accession>A0A1H0T0H4</accession>
<evidence type="ECO:0000259" key="2">
    <source>
        <dbReference type="Pfam" id="PF09922"/>
    </source>
</evidence>
<dbReference type="Pfam" id="PF09922">
    <property type="entry name" value="LiaF-like_C"/>
    <property type="match status" value="1"/>
</dbReference>
<proteinExistence type="predicted"/>
<dbReference type="STRING" id="1090615.SAMN04515671_4400"/>
<reference evidence="3 4" key="1">
    <citation type="submission" date="2016-10" db="EMBL/GenBank/DDBJ databases">
        <authorList>
            <person name="de Groot N.N."/>
        </authorList>
    </citation>
    <scope>NUCLEOTIDE SEQUENCE [LARGE SCALE GENOMIC DNA]</scope>
    <source>
        <strain evidence="4">P4-7,KCTC 19426,CECT 7604</strain>
    </source>
</reference>